<protein>
    <submittedName>
        <fullName evidence="1">SANT/Myb domain</fullName>
    </submittedName>
    <submittedName>
        <fullName evidence="2">SANT/Myb_domain</fullName>
    </submittedName>
</protein>
<dbReference type="InterPro" id="IPR001005">
    <property type="entry name" value="SANT/Myb"/>
</dbReference>
<name>A0AA86UZ08_9EUKA</name>
<accession>A0AA86UZ08</accession>
<dbReference type="EMBL" id="CAXDID020000462">
    <property type="protein sequence ID" value="CAL6094076.1"/>
    <property type="molecule type" value="Genomic_DNA"/>
</dbReference>
<comment type="caution">
    <text evidence="1">The sequence shown here is derived from an EMBL/GenBank/DDBJ whole genome shotgun (WGS) entry which is preliminary data.</text>
</comment>
<proteinExistence type="predicted"/>
<organism evidence="1">
    <name type="scientific">Hexamita inflata</name>
    <dbReference type="NCBI Taxonomy" id="28002"/>
    <lineage>
        <taxon>Eukaryota</taxon>
        <taxon>Metamonada</taxon>
        <taxon>Diplomonadida</taxon>
        <taxon>Hexamitidae</taxon>
        <taxon>Hexamitinae</taxon>
        <taxon>Hexamita</taxon>
    </lineage>
</organism>
<sequence length="222" mass="26436">MQNQVHSLMQKFQQMLISNPKQVLYEIMMLPDGAYHYLLTEMSTQMSIPPNELKLHFSEAVTQQFRIIDFNKSHISNNGDIQKKSLKDQYAEQRHAFSKQLANVLQENNIISDTFDHKQMCIDVDACIQEHGQKIFWKSMQKLIPYKTVKQLRDYYHRSFQQVLYNCHISFEDKQILQKLMNTYPSERPSSIAHHFMQEYAGEERGYSHRNIVVYIINSRRK</sequence>
<dbReference type="CDD" id="cd00167">
    <property type="entry name" value="SANT"/>
    <property type="match status" value="1"/>
</dbReference>
<dbReference type="EMBL" id="CATOUU010001067">
    <property type="protein sequence ID" value="CAI9970076.1"/>
    <property type="molecule type" value="Genomic_DNA"/>
</dbReference>
<evidence type="ECO:0000313" key="3">
    <source>
        <dbReference type="Proteomes" id="UP001642409"/>
    </source>
</evidence>
<dbReference type="Proteomes" id="UP001642409">
    <property type="component" value="Unassembled WGS sequence"/>
</dbReference>
<evidence type="ECO:0000313" key="1">
    <source>
        <dbReference type="EMBL" id="CAI9970076.1"/>
    </source>
</evidence>
<evidence type="ECO:0000313" key="2">
    <source>
        <dbReference type="EMBL" id="CAL6094076.1"/>
    </source>
</evidence>
<dbReference type="AlphaFoldDB" id="A0AA86UZ08"/>
<reference evidence="1" key="1">
    <citation type="submission" date="2023-06" db="EMBL/GenBank/DDBJ databases">
        <authorList>
            <person name="Kurt Z."/>
        </authorList>
    </citation>
    <scope>NUCLEOTIDE SEQUENCE</scope>
</reference>
<reference evidence="2 3" key="2">
    <citation type="submission" date="2024-07" db="EMBL/GenBank/DDBJ databases">
        <authorList>
            <person name="Akdeniz Z."/>
        </authorList>
    </citation>
    <scope>NUCLEOTIDE SEQUENCE [LARGE SCALE GENOMIC DNA]</scope>
</reference>
<keyword evidence="3" id="KW-1185">Reference proteome</keyword>
<gene>
    <name evidence="1" type="ORF">HINF_LOCUS57721</name>
    <name evidence="2" type="ORF">HINF_LOCUS67298</name>
</gene>